<keyword evidence="2" id="KW-1185">Reference proteome</keyword>
<dbReference type="EMBL" id="WHVB01000008">
    <property type="protein sequence ID" value="KAF8480042.1"/>
    <property type="molecule type" value="Genomic_DNA"/>
</dbReference>
<dbReference type="AlphaFoldDB" id="A0A9P5MVP7"/>
<protein>
    <submittedName>
        <fullName evidence="1">Uncharacterized protein</fullName>
    </submittedName>
</protein>
<reference evidence="1" key="1">
    <citation type="submission" date="2019-10" db="EMBL/GenBank/DDBJ databases">
        <authorList>
            <consortium name="DOE Joint Genome Institute"/>
            <person name="Kuo A."/>
            <person name="Miyauchi S."/>
            <person name="Kiss E."/>
            <person name="Drula E."/>
            <person name="Kohler A."/>
            <person name="Sanchez-Garcia M."/>
            <person name="Andreopoulos B."/>
            <person name="Barry K.W."/>
            <person name="Bonito G."/>
            <person name="Buee M."/>
            <person name="Carver A."/>
            <person name="Chen C."/>
            <person name="Cichocki N."/>
            <person name="Clum A."/>
            <person name="Culley D."/>
            <person name="Crous P.W."/>
            <person name="Fauchery L."/>
            <person name="Girlanda M."/>
            <person name="Hayes R."/>
            <person name="Keri Z."/>
            <person name="LaButti K."/>
            <person name="Lipzen A."/>
            <person name="Lombard V."/>
            <person name="Magnuson J."/>
            <person name="Maillard F."/>
            <person name="Morin E."/>
            <person name="Murat C."/>
            <person name="Nolan M."/>
            <person name="Ohm R."/>
            <person name="Pangilinan J."/>
            <person name="Pereira M."/>
            <person name="Perotto S."/>
            <person name="Peter M."/>
            <person name="Riley R."/>
            <person name="Sitrit Y."/>
            <person name="Stielow B."/>
            <person name="Szollosi G."/>
            <person name="Zifcakova L."/>
            <person name="Stursova M."/>
            <person name="Spatafora J.W."/>
            <person name="Tedersoo L."/>
            <person name="Vaario L.-M."/>
            <person name="Yamada A."/>
            <person name="Yan M."/>
            <person name="Wang P."/>
            <person name="Xu J."/>
            <person name="Bruns T."/>
            <person name="Baldrian P."/>
            <person name="Vilgalys R."/>
            <person name="Henrissat B."/>
            <person name="Grigoriev I.V."/>
            <person name="Hibbett D."/>
            <person name="Nagy L.G."/>
            <person name="Martin F.M."/>
        </authorList>
    </citation>
    <scope>NUCLEOTIDE SEQUENCE</scope>
    <source>
        <strain evidence="1">Prilba</strain>
    </source>
</reference>
<proteinExistence type="predicted"/>
<gene>
    <name evidence="1" type="ORF">DFH94DRAFT_631180</name>
</gene>
<accession>A0A9P5MVP7</accession>
<feature type="non-terminal residue" evidence="1">
    <location>
        <position position="1"/>
    </location>
</feature>
<name>A0A9P5MVP7_9AGAM</name>
<sequence length="78" mass="8740">HTYLDGISPFMYLGLWATRASHSTATLSSGRPRGLYALRFMHRLNIFLSRTGPRAGRASFLFLPCPNPNPESDNDKCI</sequence>
<reference evidence="1" key="2">
    <citation type="journal article" date="2020" name="Nat. Commun.">
        <title>Large-scale genome sequencing of mycorrhizal fungi provides insights into the early evolution of symbiotic traits.</title>
        <authorList>
            <person name="Miyauchi S."/>
            <person name="Kiss E."/>
            <person name="Kuo A."/>
            <person name="Drula E."/>
            <person name="Kohler A."/>
            <person name="Sanchez-Garcia M."/>
            <person name="Morin E."/>
            <person name="Andreopoulos B."/>
            <person name="Barry K.W."/>
            <person name="Bonito G."/>
            <person name="Buee M."/>
            <person name="Carver A."/>
            <person name="Chen C."/>
            <person name="Cichocki N."/>
            <person name="Clum A."/>
            <person name="Culley D."/>
            <person name="Crous P.W."/>
            <person name="Fauchery L."/>
            <person name="Girlanda M."/>
            <person name="Hayes R.D."/>
            <person name="Keri Z."/>
            <person name="LaButti K."/>
            <person name="Lipzen A."/>
            <person name="Lombard V."/>
            <person name="Magnuson J."/>
            <person name="Maillard F."/>
            <person name="Murat C."/>
            <person name="Nolan M."/>
            <person name="Ohm R.A."/>
            <person name="Pangilinan J."/>
            <person name="Pereira M.F."/>
            <person name="Perotto S."/>
            <person name="Peter M."/>
            <person name="Pfister S."/>
            <person name="Riley R."/>
            <person name="Sitrit Y."/>
            <person name="Stielow J.B."/>
            <person name="Szollosi G."/>
            <person name="Zifcakova L."/>
            <person name="Stursova M."/>
            <person name="Spatafora J.W."/>
            <person name="Tedersoo L."/>
            <person name="Vaario L.M."/>
            <person name="Yamada A."/>
            <person name="Yan M."/>
            <person name="Wang P."/>
            <person name="Xu J."/>
            <person name="Bruns T."/>
            <person name="Baldrian P."/>
            <person name="Vilgalys R."/>
            <person name="Dunand C."/>
            <person name="Henrissat B."/>
            <person name="Grigoriev I.V."/>
            <person name="Hibbett D."/>
            <person name="Nagy L.G."/>
            <person name="Martin F.M."/>
        </authorList>
    </citation>
    <scope>NUCLEOTIDE SEQUENCE</scope>
    <source>
        <strain evidence="1">Prilba</strain>
    </source>
</reference>
<comment type="caution">
    <text evidence="1">The sequence shown here is derived from an EMBL/GenBank/DDBJ whole genome shotgun (WGS) entry which is preliminary data.</text>
</comment>
<dbReference type="OrthoDB" id="3251307at2759"/>
<evidence type="ECO:0000313" key="2">
    <source>
        <dbReference type="Proteomes" id="UP000759537"/>
    </source>
</evidence>
<organism evidence="1 2">
    <name type="scientific">Russula ochroleuca</name>
    <dbReference type="NCBI Taxonomy" id="152965"/>
    <lineage>
        <taxon>Eukaryota</taxon>
        <taxon>Fungi</taxon>
        <taxon>Dikarya</taxon>
        <taxon>Basidiomycota</taxon>
        <taxon>Agaricomycotina</taxon>
        <taxon>Agaricomycetes</taxon>
        <taxon>Russulales</taxon>
        <taxon>Russulaceae</taxon>
        <taxon>Russula</taxon>
    </lineage>
</organism>
<evidence type="ECO:0000313" key="1">
    <source>
        <dbReference type="EMBL" id="KAF8480042.1"/>
    </source>
</evidence>
<dbReference type="Proteomes" id="UP000759537">
    <property type="component" value="Unassembled WGS sequence"/>
</dbReference>